<dbReference type="EMBL" id="FPLD01000025">
    <property type="protein sequence ID" value="SGY86963.1"/>
    <property type="molecule type" value="Genomic_DNA"/>
</dbReference>
<proteinExistence type="predicted"/>
<dbReference type="AlphaFoldDB" id="A0A090IGV4"/>
<dbReference type="InterPro" id="IPR008769">
    <property type="entry name" value="PhaF_PhaI"/>
</dbReference>
<dbReference type="EMBL" id="FPLJ01000145">
    <property type="protein sequence ID" value="SGZ03928.1"/>
    <property type="molecule type" value="Genomic_DNA"/>
</dbReference>
<dbReference type="PATRIC" id="fig|80854.5.peg.1191"/>
<evidence type="ECO:0000313" key="3">
    <source>
        <dbReference type="Proteomes" id="UP000182660"/>
    </source>
</evidence>
<organism evidence="1 4">
    <name type="scientific">Moritella viscosa</name>
    <dbReference type="NCBI Taxonomy" id="80854"/>
    <lineage>
        <taxon>Bacteria</taxon>
        <taxon>Pseudomonadati</taxon>
        <taxon>Pseudomonadota</taxon>
        <taxon>Gammaproteobacteria</taxon>
        <taxon>Alteromonadales</taxon>
        <taxon>Moritellaceae</taxon>
        <taxon>Moritella</taxon>
    </lineage>
</organism>
<reference evidence="1 4" key="1">
    <citation type="submission" date="2016-11" db="EMBL/GenBank/DDBJ databases">
        <authorList>
            <person name="Jaros S."/>
            <person name="Januszkiewicz K."/>
            <person name="Wedrychowicz H."/>
        </authorList>
    </citation>
    <scope>NUCLEOTIDE SEQUENCE [LARGE SCALE GENOMIC DNA]</scope>
    <source>
        <strain evidence="1">NVI 5450</strain>
    </source>
</reference>
<dbReference type="PANTHER" id="PTHR38664">
    <property type="entry name" value="SLR0058 PROTEIN"/>
    <property type="match status" value="1"/>
</dbReference>
<accession>A0A090IGV4</accession>
<dbReference type="GeneID" id="61298151"/>
<evidence type="ECO:0000313" key="4">
    <source>
        <dbReference type="Proteomes" id="UP000183794"/>
    </source>
</evidence>
<dbReference type="OrthoDB" id="5801582at2"/>
<evidence type="ECO:0000313" key="2">
    <source>
        <dbReference type="EMBL" id="SGZ03928.1"/>
    </source>
</evidence>
<keyword evidence="3" id="KW-1185">Reference proteome</keyword>
<dbReference type="RefSeq" id="WP_045109495.1">
    <property type="nucleotide sequence ID" value="NZ_CAWQZC010000047.1"/>
</dbReference>
<dbReference type="HOGENOM" id="CLU_133239_1_0_6"/>
<protein>
    <recommendedName>
        <fullName evidence="5">Phasin family protein</fullName>
    </recommendedName>
</protein>
<gene>
    <name evidence="2" type="ORF">MT2528_4707</name>
    <name evidence="1" type="ORF">NVI5450_0686</name>
</gene>
<dbReference type="Proteomes" id="UP000182660">
    <property type="component" value="Unassembled WGS sequence"/>
</dbReference>
<evidence type="ECO:0008006" key="5">
    <source>
        <dbReference type="Google" id="ProtNLM"/>
    </source>
</evidence>
<name>A0A090IGV4_9GAMM</name>
<dbReference type="Pfam" id="PF05597">
    <property type="entry name" value="Phasin"/>
    <property type="match status" value="1"/>
</dbReference>
<dbReference type="NCBIfam" id="NF047773">
    <property type="entry name" value="phas_rel_Lepto"/>
    <property type="match status" value="1"/>
</dbReference>
<dbReference type="PANTHER" id="PTHR38664:SF1">
    <property type="entry name" value="SLR0058 PROTEIN"/>
    <property type="match status" value="1"/>
</dbReference>
<evidence type="ECO:0000313" key="1">
    <source>
        <dbReference type="EMBL" id="SGY86963.1"/>
    </source>
</evidence>
<reference evidence="2 3" key="2">
    <citation type="submission" date="2016-11" db="EMBL/GenBank/DDBJ databases">
        <authorList>
            <person name="Klemetsen T."/>
        </authorList>
    </citation>
    <scope>NUCLEOTIDE SEQUENCE [LARGE SCALE GENOMIC DNA]</scope>
    <source>
        <strain evidence="2">MT 2528</strain>
    </source>
</reference>
<dbReference type="KEGG" id="mvs:MVIS_1126"/>
<sequence>MTQLNVVDTAKKLWSSKDEIAKNIWLAGLGAYGKSIDEANRVSDKSSTLFEELVAKGAKIEESAKAKLSDKKISTDVLETRVNQVFTKISGVDSTKVDTLNAKVDELTKAIAELKK</sequence>
<dbReference type="Proteomes" id="UP000183794">
    <property type="component" value="Unassembled WGS sequence"/>
</dbReference>
<dbReference type="STRING" id="80854.MVIS_1126"/>